<evidence type="ECO:0000313" key="2">
    <source>
        <dbReference type="EMBL" id="SNQ50126.1"/>
    </source>
</evidence>
<organism evidence="2 3">
    <name type="scientific">Frankia canadensis</name>
    <dbReference type="NCBI Taxonomy" id="1836972"/>
    <lineage>
        <taxon>Bacteria</taxon>
        <taxon>Bacillati</taxon>
        <taxon>Actinomycetota</taxon>
        <taxon>Actinomycetes</taxon>
        <taxon>Frankiales</taxon>
        <taxon>Frankiaceae</taxon>
        <taxon>Frankia</taxon>
    </lineage>
</organism>
<accession>A0A2I2KWV4</accession>
<protein>
    <submittedName>
        <fullName evidence="2">Uncharacterized protein</fullName>
    </submittedName>
</protein>
<feature type="region of interest" description="Disordered" evidence="1">
    <location>
        <begin position="78"/>
        <end position="99"/>
    </location>
</feature>
<evidence type="ECO:0000313" key="3">
    <source>
        <dbReference type="Proteomes" id="UP000234331"/>
    </source>
</evidence>
<evidence type="ECO:0000256" key="1">
    <source>
        <dbReference type="SAM" id="MobiDB-lite"/>
    </source>
</evidence>
<sequence length="99" mass="10942">MGMSTGGEAPGHPVADLHKRHATGRRVFRVFVEDGRSGGSHVGAIPPVPGEPRNLSRDRRPGITAATHETRPAQCADIRPLWGEQRHDPNHPRWLRSYV</sequence>
<feature type="region of interest" description="Disordered" evidence="1">
    <location>
        <begin position="1"/>
        <end position="22"/>
    </location>
</feature>
<reference evidence="2 3" key="1">
    <citation type="submission" date="2017-06" db="EMBL/GenBank/DDBJ databases">
        <authorList>
            <person name="Kim H.J."/>
            <person name="Triplett B.A."/>
        </authorList>
    </citation>
    <scope>NUCLEOTIDE SEQUENCE [LARGE SCALE GENOMIC DNA]</scope>
    <source>
        <strain evidence="2">FRACA_ARgP5</strain>
    </source>
</reference>
<keyword evidence="3" id="KW-1185">Reference proteome</keyword>
<dbReference type="EMBL" id="FZMO01000345">
    <property type="protein sequence ID" value="SNQ50126.1"/>
    <property type="molecule type" value="Genomic_DNA"/>
</dbReference>
<feature type="region of interest" description="Disordered" evidence="1">
    <location>
        <begin position="36"/>
        <end position="59"/>
    </location>
</feature>
<name>A0A2I2KWV4_9ACTN</name>
<dbReference type="AlphaFoldDB" id="A0A2I2KWV4"/>
<gene>
    <name evidence="2" type="ORF">FRACA_4090004</name>
</gene>
<proteinExistence type="predicted"/>
<dbReference type="Proteomes" id="UP000234331">
    <property type="component" value="Unassembled WGS sequence"/>
</dbReference>